<evidence type="ECO:0000256" key="1">
    <source>
        <dbReference type="SAM" id="MobiDB-lite"/>
    </source>
</evidence>
<dbReference type="AlphaFoldDB" id="G4TD03"/>
<dbReference type="Proteomes" id="UP000007148">
    <property type="component" value="Unassembled WGS sequence"/>
</dbReference>
<gene>
    <name evidence="2" type="ORF">PIIN_03101</name>
</gene>
<proteinExistence type="predicted"/>
<organism evidence="2 3">
    <name type="scientific">Serendipita indica (strain DSM 11827)</name>
    <name type="common">Root endophyte fungus</name>
    <name type="synonym">Piriformospora indica</name>
    <dbReference type="NCBI Taxonomy" id="1109443"/>
    <lineage>
        <taxon>Eukaryota</taxon>
        <taxon>Fungi</taxon>
        <taxon>Dikarya</taxon>
        <taxon>Basidiomycota</taxon>
        <taxon>Agaricomycotina</taxon>
        <taxon>Agaricomycetes</taxon>
        <taxon>Sebacinales</taxon>
        <taxon>Serendipitaceae</taxon>
        <taxon>Serendipita</taxon>
    </lineage>
</organism>
<dbReference type="HOGENOM" id="CLU_1865903_0_0_1"/>
<dbReference type="OrthoDB" id="2562681at2759"/>
<feature type="compositionally biased region" description="Basic and acidic residues" evidence="1">
    <location>
        <begin position="14"/>
        <end position="28"/>
    </location>
</feature>
<sequence>MTRTARASSPQALFKDRSVPRNGRDKSIKKNGGGAHGWGNIKDEATLEDEALDDERREYEEEQKELEQEQESGNIEGGEEKIQGRPRRASTLGEVKGTFHNQAVEWIHLQLTATRSRATVAFPSPAILESALAEMTS</sequence>
<feature type="compositionally biased region" description="Acidic residues" evidence="1">
    <location>
        <begin position="60"/>
        <end position="70"/>
    </location>
</feature>
<comment type="caution">
    <text evidence="2">The sequence shown here is derived from an EMBL/GenBank/DDBJ whole genome shotgun (WGS) entry which is preliminary data.</text>
</comment>
<feature type="region of interest" description="Disordered" evidence="1">
    <location>
        <begin position="1"/>
        <end position="88"/>
    </location>
</feature>
<dbReference type="eggNOG" id="ENOG502SBV6">
    <property type="taxonomic scope" value="Eukaryota"/>
</dbReference>
<feature type="compositionally biased region" description="Polar residues" evidence="1">
    <location>
        <begin position="1"/>
        <end position="11"/>
    </location>
</feature>
<accession>G4TD03</accession>
<dbReference type="EMBL" id="CAFZ01000049">
    <property type="protein sequence ID" value="CCA69201.1"/>
    <property type="molecule type" value="Genomic_DNA"/>
</dbReference>
<name>G4TD03_SERID</name>
<evidence type="ECO:0000313" key="2">
    <source>
        <dbReference type="EMBL" id="CCA69201.1"/>
    </source>
</evidence>
<reference evidence="2 3" key="1">
    <citation type="journal article" date="2011" name="PLoS Pathog.">
        <title>Endophytic Life Strategies Decoded by Genome and Transcriptome Analyses of the Mutualistic Root Symbiont Piriformospora indica.</title>
        <authorList>
            <person name="Zuccaro A."/>
            <person name="Lahrmann U."/>
            <person name="Guldener U."/>
            <person name="Langen G."/>
            <person name="Pfiffi S."/>
            <person name="Biedenkopf D."/>
            <person name="Wong P."/>
            <person name="Samans B."/>
            <person name="Grimm C."/>
            <person name="Basiewicz M."/>
            <person name="Murat C."/>
            <person name="Martin F."/>
            <person name="Kogel K.H."/>
        </authorList>
    </citation>
    <scope>NUCLEOTIDE SEQUENCE [LARGE SCALE GENOMIC DNA]</scope>
    <source>
        <strain evidence="2 3">DSM 11827</strain>
    </source>
</reference>
<evidence type="ECO:0000313" key="3">
    <source>
        <dbReference type="Proteomes" id="UP000007148"/>
    </source>
</evidence>
<keyword evidence="3" id="KW-1185">Reference proteome</keyword>
<dbReference type="InParanoid" id="G4TD03"/>
<protein>
    <recommendedName>
        <fullName evidence="4">Hyaluronan/mRNA-binding protein domain-containing protein</fullName>
    </recommendedName>
</protein>
<dbReference type="STRING" id="1109443.G4TD03"/>
<evidence type="ECO:0008006" key="4">
    <source>
        <dbReference type="Google" id="ProtNLM"/>
    </source>
</evidence>